<comment type="caution">
    <text evidence="1">The sequence shown here is derived from an EMBL/GenBank/DDBJ whole genome shotgun (WGS) entry which is preliminary data.</text>
</comment>
<dbReference type="Proteomes" id="UP000821865">
    <property type="component" value="Chromosome 2"/>
</dbReference>
<evidence type="ECO:0000313" key="2">
    <source>
        <dbReference type="Proteomes" id="UP000821865"/>
    </source>
</evidence>
<dbReference type="EMBL" id="CM023471">
    <property type="protein sequence ID" value="KAH7965443.1"/>
    <property type="molecule type" value="Genomic_DNA"/>
</dbReference>
<accession>A0ACB8DBR9</accession>
<name>A0ACB8DBR9_DERSI</name>
<protein>
    <submittedName>
        <fullName evidence="1">Uncharacterized protein</fullName>
    </submittedName>
</protein>
<gene>
    <name evidence="1" type="ORF">HPB49_007791</name>
</gene>
<sequence>MDASQCPLPSELSNGPAVPNAAAGSSIGAAGPRDDGRQRNTVYYRRQVSPKRLHAERLINEYQLQLQSEAWQSTCERLGRVPGLQGLWRIFRSLSGKGRGNSPFTELFTKADPASVEEEIITTFFPHASLTPPVPPNACAIPEPDPDLDRAFSMGEMLAAIKSGHPRSAQGHDRITWQELRNLGEEAQDALLRPVGFR</sequence>
<proteinExistence type="predicted"/>
<organism evidence="1 2">
    <name type="scientific">Dermacentor silvarum</name>
    <name type="common">Tick</name>
    <dbReference type="NCBI Taxonomy" id="543639"/>
    <lineage>
        <taxon>Eukaryota</taxon>
        <taxon>Metazoa</taxon>
        <taxon>Ecdysozoa</taxon>
        <taxon>Arthropoda</taxon>
        <taxon>Chelicerata</taxon>
        <taxon>Arachnida</taxon>
        <taxon>Acari</taxon>
        <taxon>Parasitiformes</taxon>
        <taxon>Ixodida</taxon>
        <taxon>Ixodoidea</taxon>
        <taxon>Ixodidae</taxon>
        <taxon>Rhipicephalinae</taxon>
        <taxon>Dermacentor</taxon>
    </lineage>
</organism>
<keyword evidence="2" id="KW-1185">Reference proteome</keyword>
<evidence type="ECO:0000313" key="1">
    <source>
        <dbReference type="EMBL" id="KAH7965443.1"/>
    </source>
</evidence>
<reference evidence="1" key="1">
    <citation type="submission" date="2020-05" db="EMBL/GenBank/DDBJ databases">
        <title>Large-scale comparative analyses of tick genomes elucidate their genetic diversity and vector capacities.</title>
        <authorList>
            <person name="Jia N."/>
            <person name="Wang J."/>
            <person name="Shi W."/>
            <person name="Du L."/>
            <person name="Sun Y."/>
            <person name="Zhan W."/>
            <person name="Jiang J."/>
            <person name="Wang Q."/>
            <person name="Zhang B."/>
            <person name="Ji P."/>
            <person name="Sakyi L.B."/>
            <person name="Cui X."/>
            <person name="Yuan T."/>
            <person name="Jiang B."/>
            <person name="Yang W."/>
            <person name="Lam T.T.-Y."/>
            <person name="Chang Q."/>
            <person name="Ding S."/>
            <person name="Wang X."/>
            <person name="Zhu J."/>
            <person name="Ruan X."/>
            <person name="Zhao L."/>
            <person name="Wei J."/>
            <person name="Que T."/>
            <person name="Du C."/>
            <person name="Cheng J."/>
            <person name="Dai P."/>
            <person name="Han X."/>
            <person name="Huang E."/>
            <person name="Gao Y."/>
            <person name="Liu J."/>
            <person name="Shao H."/>
            <person name="Ye R."/>
            <person name="Li L."/>
            <person name="Wei W."/>
            <person name="Wang X."/>
            <person name="Wang C."/>
            <person name="Yang T."/>
            <person name="Huo Q."/>
            <person name="Li W."/>
            <person name="Guo W."/>
            <person name="Chen H."/>
            <person name="Zhou L."/>
            <person name="Ni X."/>
            <person name="Tian J."/>
            <person name="Zhou Y."/>
            <person name="Sheng Y."/>
            <person name="Liu T."/>
            <person name="Pan Y."/>
            <person name="Xia L."/>
            <person name="Li J."/>
            <person name="Zhao F."/>
            <person name="Cao W."/>
        </authorList>
    </citation>
    <scope>NUCLEOTIDE SEQUENCE</scope>
    <source>
        <strain evidence="1">Dsil-2018</strain>
    </source>
</reference>